<feature type="compositionally biased region" description="Basic and acidic residues" evidence="8">
    <location>
        <begin position="445"/>
        <end position="474"/>
    </location>
</feature>
<evidence type="ECO:0000256" key="1">
    <source>
        <dbReference type="ARBA" id="ARBA00012513"/>
    </source>
</evidence>
<dbReference type="SUPFAM" id="SSF56112">
    <property type="entry name" value="Protein kinase-like (PK-like)"/>
    <property type="match status" value="1"/>
</dbReference>
<dbReference type="PANTHER" id="PTHR43289">
    <property type="entry name" value="MITOGEN-ACTIVATED PROTEIN KINASE KINASE KINASE 20-RELATED"/>
    <property type="match status" value="1"/>
</dbReference>
<feature type="domain" description="Protein kinase" evidence="10">
    <location>
        <begin position="12"/>
        <end position="270"/>
    </location>
</feature>
<evidence type="ECO:0000256" key="6">
    <source>
        <dbReference type="ARBA" id="ARBA00022840"/>
    </source>
</evidence>
<evidence type="ECO:0000313" key="12">
    <source>
        <dbReference type="Proteomes" id="UP001500711"/>
    </source>
</evidence>
<keyword evidence="5 11" id="KW-0418">Kinase</keyword>
<dbReference type="Gene3D" id="3.30.200.20">
    <property type="entry name" value="Phosphorylase Kinase, domain 1"/>
    <property type="match status" value="1"/>
</dbReference>
<comment type="caution">
    <text evidence="11">The sequence shown here is derived from an EMBL/GenBank/DDBJ whole genome shotgun (WGS) entry which is preliminary data.</text>
</comment>
<evidence type="ECO:0000313" key="11">
    <source>
        <dbReference type="EMBL" id="GAA3645399.1"/>
    </source>
</evidence>
<dbReference type="PROSITE" id="PS50011">
    <property type="entry name" value="PROTEIN_KINASE_DOM"/>
    <property type="match status" value="1"/>
</dbReference>
<evidence type="ECO:0000256" key="3">
    <source>
        <dbReference type="ARBA" id="ARBA00022679"/>
    </source>
</evidence>
<dbReference type="Gene3D" id="1.10.510.10">
    <property type="entry name" value="Transferase(Phosphotransferase) domain 1"/>
    <property type="match status" value="1"/>
</dbReference>
<evidence type="ECO:0000256" key="7">
    <source>
        <dbReference type="PROSITE-ProRule" id="PRU10141"/>
    </source>
</evidence>
<dbReference type="EC" id="2.7.11.1" evidence="1"/>
<dbReference type="PANTHER" id="PTHR43289:SF6">
    <property type="entry name" value="SERINE_THREONINE-PROTEIN KINASE NEKL-3"/>
    <property type="match status" value="1"/>
</dbReference>
<reference evidence="12" key="1">
    <citation type="journal article" date="2019" name="Int. J. Syst. Evol. Microbiol.">
        <title>The Global Catalogue of Microorganisms (GCM) 10K type strain sequencing project: providing services to taxonomists for standard genome sequencing and annotation.</title>
        <authorList>
            <consortium name="The Broad Institute Genomics Platform"/>
            <consortium name="The Broad Institute Genome Sequencing Center for Infectious Disease"/>
            <person name="Wu L."/>
            <person name="Ma J."/>
        </authorList>
    </citation>
    <scope>NUCLEOTIDE SEQUENCE [LARGE SCALE GENOMIC DNA]</scope>
    <source>
        <strain evidence="12">JCM 17494</strain>
    </source>
</reference>
<dbReference type="SMART" id="SM00220">
    <property type="entry name" value="S_TKc"/>
    <property type="match status" value="1"/>
</dbReference>
<dbReference type="PROSITE" id="PS00107">
    <property type="entry name" value="PROTEIN_KINASE_ATP"/>
    <property type="match status" value="1"/>
</dbReference>
<keyword evidence="9" id="KW-1133">Transmembrane helix</keyword>
<keyword evidence="3" id="KW-0808">Transferase</keyword>
<keyword evidence="12" id="KW-1185">Reference proteome</keyword>
<dbReference type="CDD" id="cd14014">
    <property type="entry name" value="STKc_PknB_like"/>
    <property type="match status" value="1"/>
</dbReference>
<feature type="region of interest" description="Disordered" evidence="8">
    <location>
        <begin position="441"/>
        <end position="474"/>
    </location>
</feature>
<dbReference type="InterPro" id="IPR017441">
    <property type="entry name" value="Protein_kinase_ATP_BS"/>
</dbReference>
<sequence length="474" mass="49942">MTEQGDLVAGRYRLQRRIGAGGMGVVWQAFDERLDRVVALKHLVLPPGLSTEEAERARQRAVREARIAARLQHPGAVTVHDVVEDGGRPVLVMEYVPARSLAELIAARGSLPAVQVAQIGGQVSAALAAAHEAGIVHRDVKPANILITDSGTAKITDFGIARAHGDTTVTATGMMVGTPAFLAPEVAQGHEPNAASDVFSLGATLYTAVEGREPFGDGDNAIALLHAVAAGQMVPPAHRGPITDVVLHMMRMDPAARPTMAQAAESLTAVAAGRPAPAPTRVDLRPFAGPSAPASRRLRSALPIAAAVVAAVVLIALLYPVLTSSDQVAGPPPTPTTSTVAAAQLQQSVADYYALLPDRTEEAWTRLSPAMQAQGKEQYEKAWKDVKDLVVTTAPQAIDADTVTIGVEYTGESRGRLRETRQLHLIVDGSRVLIDSDQVVTSERVNGKAEDGDRKVGGDKKNDKKRGEEGKGGN</sequence>
<dbReference type="EMBL" id="BAABBE010000009">
    <property type="protein sequence ID" value="GAA3645399.1"/>
    <property type="molecule type" value="Genomic_DNA"/>
</dbReference>
<evidence type="ECO:0000259" key="10">
    <source>
        <dbReference type="PROSITE" id="PS50011"/>
    </source>
</evidence>
<dbReference type="RefSeq" id="WP_346131117.1">
    <property type="nucleotide sequence ID" value="NZ_BAABBE010000009.1"/>
</dbReference>
<dbReference type="Proteomes" id="UP001500711">
    <property type="component" value="Unassembled WGS sequence"/>
</dbReference>
<keyword evidence="2" id="KW-0723">Serine/threonine-protein kinase</keyword>
<keyword evidence="9" id="KW-0472">Membrane</keyword>
<name>A0ABP7B1K1_9PSEU</name>
<dbReference type="Pfam" id="PF00069">
    <property type="entry name" value="Pkinase"/>
    <property type="match status" value="1"/>
</dbReference>
<organism evidence="11 12">
    <name type="scientific">Lentzea roselyniae</name>
    <dbReference type="NCBI Taxonomy" id="531940"/>
    <lineage>
        <taxon>Bacteria</taxon>
        <taxon>Bacillati</taxon>
        <taxon>Actinomycetota</taxon>
        <taxon>Actinomycetes</taxon>
        <taxon>Pseudonocardiales</taxon>
        <taxon>Pseudonocardiaceae</taxon>
        <taxon>Lentzea</taxon>
    </lineage>
</organism>
<dbReference type="InterPro" id="IPR011009">
    <property type="entry name" value="Kinase-like_dom_sf"/>
</dbReference>
<evidence type="ECO:0000256" key="2">
    <source>
        <dbReference type="ARBA" id="ARBA00022527"/>
    </source>
</evidence>
<evidence type="ECO:0000256" key="4">
    <source>
        <dbReference type="ARBA" id="ARBA00022741"/>
    </source>
</evidence>
<dbReference type="PROSITE" id="PS00108">
    <property type="entry name" value="PROTEIN_KINASE_ST"/>
    <property type="match status" value="1"/>
</dbReference>
<accession>A0ABP7B1K1</accession>
<dbReference type="InterPro" id="IPR000719">
    <property type="entry name" value="Prot_kinase_dom"/>
</dbReference>
<dbReference type="GO" id="GO:0016301">
    <property type="term" value="F:kinase activity"/>
    <property type="evidence" value="ECO:0007669"/>
    <property type="project" value="UniProtKB-KW"/>
</dbReference>
<protein>
    <recommendedName>
        <fullName evidence="1">non-specific serine/threonine protein kinase</fullName>
        <ecNumber evidence="1">2.7.11.1</ecNumber>
    </recommendedName>
</protein>
<feature type="binding site" evidence="7">
    <location>
        <position position="41"/>
    </location>
    <ligand>
        <name>ATP</name>
        <dbReference type="ChEBI" id="CHEBI:30616"/>
    </ligand>
</feature>
<evidence type="ECO:0000256" key="5">
    <source>
        <dbReference type="ARBA" id="ARBA00022777"/>
    </source>
</evidence>
<feature type="transmembrane region" description="Helical" evidence="9">
    <location>
        <begin position="301"/>
        <end position="322"/>
    </location>
</feature>
<evidence type="ECO:0000256" key="8">
    <source>
        <dbReference type="SAM" id="MobiDB-lite"/>
    </source>
</evidence>
<gene>
    <name evidence="11" type="ORF">GCM10022267_35160</name>
</gene>
<dbReference type="InterPro" id="IPR008271">
    <property type="entry name" value="Ser/Thr_kinase_AS"/>
</dbReference>
<keyword evidence="6 7" id="KW-0067">ATP-binding</keyword>
<keyword evidence="4 7" id="KW-0547">Nucleotide-binding</keyword>
<evidence type="ECO:0000256" key="9">
    <source>
        <dbReference type="SAM" id="Phobius"/>
    </source>
</evidence>
<keyword evidence="9" id="KW-0812">Transmembrane</keyword>
<proteinExistence type="predicted"/>